<dbReference type="PANTHER" id="PTHR13847">
    <property type="entry name" value="SARCOSINE DEHYDROGENASE-RELATED"/>
    <property type="match status" value="1"/>
</dbReference>
<dbReference type="EMBL" id="CCBB010000002">
    <property type="protein sequence ID" value="CDO08860.1"/>
    <property type="molecule type" value="Genomic_DNA"/>
</dbReference>
<dbReference type="OrthoDB" id="9767869at2"/>
<evidence type="ECO:0000259" key="6">
    <source>
        <dbReference type="PROSITE" id="PS51296"/>
    </source>
</evidence>
<evidence type="ECO:0000256" key="4">
    <source>
        <dbReference type="ARBA" id="ARBA00023014"/>
    </source>
</evidence>
<name>W9BL15_MYCCO</name>
<dbReference type="InterPro" id="IPR017941">
    <property type="entry name" value="Rieske_2Fe-2S"/>
</dbReference>
<dbReference type="InterPro" id="IPR006076">
    <property type="entry name" value="FAD-dep_OxRdtase"/>
</dbReference>
<dbReference type="Gene3D" id="3.30.9.10">
    <property type="entry name" value="D-Amino Acid Oxidase, subunit A, domain 2"/>
    <property type="match status" value="1"/>
</dbReference>
<dbReference type="InterPro" id="IPR036922">
    <property type="entry name" value="Rieske_2Fe-2S_sf"/>
</dbReference>
<comment type="caution">
    <text evidence="7">The sequence shown here is derived from an EMBL/GenBank/DDBJ whole genome shotgun (WGS) entry which is preliminary data.</text>
</comment>
<organism evidence="7 8">
    <name type="scientific">Mycolicibacterium cosmeticum</name>
    <dbReference type="NCBI Taxonomy" id="258533"/>
    <lineage>
        <taxon>Bacteria</taxon>
        <taxon>Bacillati</taxon>
        <taxon>Actinomycetota</taxon>
        <taxon>Actinomycetes</taxon>
        <taxon>Mycobacteriales</taxon>
        <taxon>Mycobacteriaceae</taxon>
        <taxon>Mycolicibacterium</taxon>
    </lineage>
</organism>
<dbReference type="InterPro" id="IPR036188">
    <property type="entry name" value="FAD/NAD-bd_sf"/>
</dbReference>
<dbReference type="GO" id="GO:0004497">
    <property type="term" value="F:monooxygenase activity"/>
    <property type="evidence" value="ECO:0007669"/>
    <property type="project" value="UniProtKB-ARBA"/>
</dbReference>
<dbReference type="Proteomes" id="UP000028870">
    <property type="component" value="Unassembled WGS sequence"/>
</dbReference>
<reference evidence="7" key="1">
    <citation type="submission" date="2014-03" db="EMBL/GenBank/DDBJ databases">
        <title>Draft Genome Sequence of Mycobacterium cosmeticum DSM 44829.</title>
        <authorList>
            <person name="Croce O."/>
            <person name="Robert C."/>
            <person name="Raoult D."/>
            <person name="Drancourt M."/>
        </authorList>
    </citation>
    <scope>NUCLEOTIDE SEQUENCE [LARGE SCALE GENOMIC DNA]</scope>
    <source>
        <strain evidence="7">DSM 44829</strain>
    </source>
</reference>
<keyword evidence="4" id="KW-0411">Iron-sulfur</keyword>
<evidence type="ECO:0000256" key="5">
    <source>
        <dbReference type="SAM" id="MobiDB-lite"/>
    </source>
</evidence>
<keyword evidence="2" id="KW-0479">Metal-binding</keyword>
<accession>W9BL15</accession>
<dbReference type="SUPFAM" id="SSF51971">
    <property type="entry name" value="Nucleotide-binding domain"/>
    <property type="match status" value="1"/>
</dbReference>
<dbReference type="eggNOG" id="COG0665">
    <property type="taxonomic scope" value="Bacteria"/>
</dbReference>
<dbReference type="GO" id="GO:0046872">
    <property type="term" value="F:metal ion binding"/>
    <property type="evidence" value="ECO:0007669"/>
    <property type="project" value="UniProtKB-KW"/>
</dbReference>
<evidence type="ECO:0000256" key="3">
    <source>
        <dbReference type="ARBA" id="ARBA00023004"/>
    </source>
</evidence>
<evidence type="ECO:0000313" key="8">
    <source>
        <dbReference type="Proteomes" id="UP000028870"/>
    </source>
</evidence>
<dbReference type="RefSeq" id="WP_084172597.1">
    <property type="nucleotide sequence ID" value="NZ_CCBB010000002.1"/>
</dbReference>
<keyword evidence="3" id="KW-0408">Iron</keyword>
<reference evidence="7" key="2">
    <citation type="submission" date="2014-03" db="EMBL/GenBank/DDBJ databases">
        <authorList>
            <person name="Urmite Genomes"/>
        </authorList>
    </citation>
    <scope>NUCLEOTIDE SEQUENCE</scope>
    <source>
        <strain evidence="7">DSM 44829</strain>
    </source>
</reference>
<keyword evidence="1" id="KW-0001">2Fe-2S</keyword>
<proteinExistence type="predicted"/>
<dbReference type="Pfam" id="PF01266">
    <property type="entry name" value="DAO"/>
    <property type="match status" value="1"/>
</dbReference>
<keyword evidence="8" id="KW-1185">Reference proteome</keyword>
<dbReference type="Gene3D" id="3.50.50.60">
    <property type="entry name" value="FAD/NAD(P)-binding domain"/>
    <property type="match status" value="1"/>
</dbReference>
<dbReference type="GO" id="GO:0005737">
    <property type="term" value="C:cytoplasm"/>
    <property type="evidence" value="ECO:0007669"/>
    <property type="project" value="TreeGrafter"/>
</dbReference>
<dbReference type="GO" id="GO:0051537">
    <property type="term" value="F:2 iron, 2 sulfur cluster binding"/>
    <property type="evidence" value="ECO:0007669"/>
    <property type="project" value="UniProtKB-KW"/>
</dbReference>
<feature type="domain" description="Rieske" evidence="6">
    <location>
        <begin position="452"/>
        <end position="502"/>
    </location>
</feature>
<dbReference type="SUPFAM" id="SSF50022">
    <property type="entry name" value="ISP domain"/>
    <property type="match status" value="1"/>
</dbReference>
<gene>
    <name evidence="7" type="ORF">BN977_03680</name>
</gene>
<evidence type="ECO:0000313" key="7">
    <source>
        <dbReference type="EMBL" id="CDO08860.1"/>
    </source>
</evidence>
<dbReference type="PANTHER" id="PTHR13847:SF274">
    <property type="entry name" value="RIESKE 2FE-2S IRON-SULFUR PROTEIN YHFW-RELATED"/>
    <property type="match status" value="1"/>
</dbReference>
<feature type="region of interest" description="Disordered" evidence="5">
    <location>
        <begin position="489"/>
        <end position="534"/>
    </location>
</feature>
<dbReference type="Pfam" id="PF00355">
    <property type="entry name" value="Rieske"/>
    <property type="match status" value="1"/>
</dbReference>
<dbReference type="PROSITE" id="PS51296">
    <property type="entry name" value="RIESKE"/>
    <property type="match status" value="1"/>
</dbReference>
<evidence type="ECO:0000256" key="1">
    <source>
        <dbReference type="ARBA" id="ARBA00022714"/>
    </source>
</evidence>
<dbReference type="eggNOG" id="COG0723">
    <property type="taxonomic scope" value="Bacteria"/>
</dbReference>
<evidence type="ECO:0000256" key="2">
    <source>
        <dbReference type="ARBA" id="ARBA00022723"/>
    </source>
</evidence>
<dbReference type="STRING" id="258533.BN977_03680"/>
<dbReference type="GO" id="GO:0016705">
    <property type="term" value="F:oxidoreductase activity, acting on paired donors, with incorporation or reduction of molecular oxygen"/>
    <property type="evidence" value="ECO:0007669"/>
    <property type="project" value="UniProtKB-ARBA"/>
</dbReference>
<sequence length="534" mass="56123">MSSLWTTDRIETATPAPELTATPEAVDVVVVGAGLTGLTTAVLLARAGKRVTVVEARHIGAGTTGNTTGKVTLLQGSKLARIAAKHGTSVLEAYVTGNKEGRDWLLRHCADHGLTAQREDDHAYAQTAQGLPTVRAVLDACRGAGLDPEWLDSADVPFPFAGGVRLRDQAQIDPIPFLDSLVVELEAHGGAVLQGVRATSISGSGPLRVDLRVSHAADDTRDRQFFVRADRCVLATGTPILDRGGFFARLKAQRSYCMAFDVPGDITRSMYISVDSPTRSVRYAPTPEGDKLIVGGAGHPVGRGGDEAAAVDELARWAALHYPGAVQTHRWSAQDYHPAAELPYVGPLLPKTDRIFVATGFDKWGMTNGVAAALALSSRILGGRMDWSQAFGSWSTHELAGLTTAVKDNLEVGINLAKGWLTPVMSSASAPLDGGGVVSGPLWRPHATCVVDGARHTVSAVCPHLGGVVRWNNVDRAWECPLHGSRFAPDGSLLEGPATKGLSPIGQAPGGAEGASDASGELARKTGRPRGDLP</sequence>
<protein>
    <submittedName>
        <fullName evidence="7">Glycine/D-amino acid oxidase</fullName>
    </submittedName>
</protein>
<dbReference type="Gene3D" id="2.102.10.10">
    <property type="entry name" value="Rieske [2Fe-2S] iron-sulphur domain"/>
    <property type="match status" value="1"/>
</dbReference>
<dbReference type="AlphaFoldDB" id="W9BL15"/>